<dbReference type="GO" id="GO:0005737">
    <property type="term" value="C:cytoplasm"/>
    <property type="evidence" value="ECO:0007669"/>
    <property type="project" value="TreeGrafter"/>
</dbReference>
<name>A0A0B2WS44_METAS</name>
<dbReference type="RefSeq" id="XP_040676831.1">
    <property type="nucleotide sequence ID" value="XM_040825175.1"/>
</dbReference>
<accession>A0A0B2WS44</accession>
<dbReference type="GeneID" id="63740832"/>
<dbReference type="Gene3D" id="1.25.40.990">
    <property type="match status" value="1"/>
</dbReference>
<evidence type="ECO:0000313" key="3">
    <source>
        <dbReference type="EMBL" id="KHN95765.1"/>
    </source>
</evidence>
<feature type="domain" description="SAC3/GANP/THP3 conserved" evidence="2">
    <location>
        <begin position="47"/>
        <end position="361"/>
    </location>
</feature>
<protein>
    <submittedName>
        <fullName evidence="3">SAC3/GANP family protein</fullName>
    </submittedName>
</protein>
<organism evidence="3 4">
    <name type="scientific">Metarhizium album (strain ARSEF 1941)</name>
    <dbReference type="NCBI Taxonomy" id="1081103"/>
    <lineage>
        <taxon>Eukaryota</taxon>
        <taxon>Fungi</taxon>
        <taxon>Dikarya</taxon>
        <taxon>Ascomycota</taxon>
        <taxon>Pezizomycotina</taxon>
        <taxon>Sordariomycetes</taxon>
        <taxon>Hypocreomycetidae</taxon>
        <taxon>Hypocreales</taxon>
        <taxon>Clavicipitaceae</taxon>
        <taxon>Metarhizium</taxon>
    </lineage>
</organism>
<feature type="compositionally biased region" description="Polar residues" evidence="1">
    <location>
        <begin position="441"/>
        <end position="481"/>
    </location>
</feature>
<dbReference type="InterPro" id="IPR045107">
    <property type="entry name" value="SAC3/GANP/THP3"/>
</dbReference>
<dbReference type="AlphaFoldDB" id="A0A0B2WS44"/>
<feature type="compositionally biased region" description="Polar residues" evidence="1">
    <location>
        <begin position="710"/>
        <end position="725"/>
    </location>
</feature>
<feature type="compositionally biased region" description="Basic and acidic residues" evidence="1">
    <location>
        <begin position="1104"/>
        <end position="1142"/>
    </location>
</feature>
<dbReference type="PANTHER" id="PTHR12436">
    <property type="entry name" value="80 KDA MCM3-ASSOCIATED PROTEIN"/>
    <property type="match status" value="1"/>
</dbReference>
<evidence type="ECO:0000313" key="4">
    <source>
        <dbReference type="Proteomes" id="UP000030816"/>
    </source>
</evidence>
<dbReference type="PANTHER" id="PTHR12436:SF3">
    <property type="entry name" value="GERMINAL-CENTER ASSOCIATED NUCLEAR PROTEIN"/>
    <property type="match status" value="1"/>
</dbReference>
<feature type="compositionally biased region" description="Acidic residues" evidence="1">
    <location>
        <begin position="1085"/>
        <end position="1095"/>
    </location>
</feature>
<feature type="region of interest" description="Disordered" evidence="1">
    <location>
        <begin position="895"/>
        <end position="997"/>
    </location>
</feature>
<sequence>MAKFREQYETFRQRVRASLTNAELIDDPEKRKALSDAIEFKGICEDMCPEFEKIMRITELDVVQAEKDPRTSFVKTSKMVKKLARSAAGQEAPLPMDVRSVPALRRTLDYLLDDVLRDDENLATVHGFLWDRTRSIRRDFSFFSSLTPEEITTQVYVLENIARFHVTSLHLLSQEGKAPEDFVQQQELEQLGKALLSLRDVYDDCNEQGIQCENEPEFRAYYLVFHAQDPSIMDTLQRQWKPYLWRDSDEVRTAVSLVEALQDTHNFHGPLKDGPSLAASAASQAYFRIVRDPKVSYTMACFAECHFPQLRRSVLQTIKRALARPKDPARDVTAAALNKFLQFDTVQQAIDFAELHDLEFAQDTDNPFDNGRKILVLDSKRPLPHRRLQHQYSHTLVERKRGSTPLPELIHRTVFEDPNAVVKVNGSGIEGSLFVQDDESSTFPTPLPSGTNRSSTGATPNAQQASTPPGHINNHSWSNTTKGFVAPVSTLQASSQPNPFASSGSTPLLSASEINGGENKAQSVLGNVATAHSFASATPATETSTMAGSKLSSPLTASDSLLPNNNAGPPTVSPFAFGLLGGPNPASDASKLAPASSMPPPPLPQHQALPKTPDILKQSIDSSTPSQAKPTSFGLGGLKFPPSQPGTTLDNQDVSKSGINASNVTSGLARQQPGILGSQTASNTEPTGSFAPAIPPLATEKSAFSAPKSLTMTSGSAMPSNVRNTSSASSHFSKKSTYLPGTAAVAGPPKPAEKFRDLLGDFARWFVMGDNGLLEQFQVYVIDEIAKETFDKFQQEVEETRIKEEAEAMNEQAEQFRTYNLSLRYFYRWKNNAREKRLSALRRSGRDQLRAFYASQHAAANWARKEASKMAAKRRAELAKVNHPEEFMDMLKQRGTSRRKAHEALPSSGVSSGTNKEQDAVQSVVRQEQDFRSRTKSVSTSRQSRESSPNLSREVGGKTKALRDLYLAKPGRFRRSLPSTSSRESEPAESSRSASNASARWRLKAMGIVQLPDGTAVPESMAYDMMGSPSRYPSLAFGSTARDKSIRRASVSGGARAPNSEMPLVRQSTADDESATSKRKRSAEEDASAAEEEDCPERNKHKRIMSEAEKLTSELREIRQELEEGRKWYKSQNERLRSESRTESPWFDDSI</sequence>
<feature type="compositionally biased region" description="Polar residues" evidence="1">
    <location>
        <begin position="908"/>
        <end position="926"/>
    </location>
</feature>
<dbReference type="EMBL" id="AZHE01000020">
    <property type="protein sequence ID" value="KHN95765.1"/>
    <property type="molecule type" value="Genomic_DNA"/>
</dbReference>
<feature type="compositionally biased region" description="Low complexity" evidence="1">
    <location>
        <begin position="988"/>
        <end position="997"/>
    </location>
</feature>
<dbReference type="OrthoDB" id="264795at2759"/>
<dbReference type="GO" id="GO:0006406">
    <property type="term" value="P:mRNA export from nucleus"/>
    <property type="evidence" value="ECO:0007669"/>
    <property type="project" value="TreeGrafter"/>
</dbReference>
<dbReference type="Proteomes" id="UP000030816">
    <property type="component" value="Unassembled WGS sequence"/>
</dbReference>
<feature type="region of interest" description="Disordered" evidence="1">
    <location>
        <begin position="586"/>
        <end position="694"/>
    </location>
</feature>
<evidence type="ECO:0000256" key="1">
    <source>
        <dbReference type="SAM" id="MobiDB-lite"/>
    </source>
</evidence>
<dbReference type="InterPro" id="IPR005062">
    <property type="entry name" value="SAC3/GANP/THP3_conserved"/>
</dbReference>
<keyword evidence="4" id="KW-1185">Reference proteome</keyword>
<feature type="region of interest" description="Disordered" evidence="1">
    <location>
        <begin position="710"/>
        <end position="733"/>
    </location>
</feature>
<proteinExistence type="predicted"/>
<feature type="region of interest" description="Disordered" evidence="1">
    <location>
        <begin position="437"/>
        <end position="481"/>
    </location>
</feature>
<dbReference type="GO" id="GO:0070390">
    <property type="term" value="C:transcription export complex 2"/>
    <property type="evidence" value="ECO:0007669"/>
    <property type="project" value="TreeGrafter"/>
</dbReference>
<feature type="compositionally biased region" description="Low complexity" evidence="1">
    <location>
        <begin position="937"/>
        <end position="948"/>
    </location>
</feature>
<evidence type="ECO:0000259" key="2">
    <source>
        <dbReference type="Pfam" id="PF03399"/>
    </source>
</evidence>
<dbReference type="Pfam" id="PF03399">
    <property type="entry name" value="SAC3_GANP"/>
    <property type="match status" value="1"/>
</dbReference>
<dbReference type="HOGENOM" id="CLU_001323_1_0_1"/>
<comment type="caution">
    <text evidence="3">The sequence shown here is derived from an EMBL/GenBank/DDBJ whole genome shotgun (WGS) entry which is preliminary data.</text>
</comment>
<feature type="compositionally biased region" description="Polar residues" evidence="1">
    <location>
        <begin position="619"/>
        <end position="630"/>
    </location>
</feature>
<feature type="region of interest" description="Disordered" evidence="1">
    <location>
        <begin position="1036"/>
        <end position="1151"/>
    </location>
</feature>
<dbReference type="STRING" id="1081103.A0A0B2WS44"/>
<feature type="compositionally biased region" description="Polar residues" evidence="1">
    <location>
        <begin position="677"/>
        <end position="687"/>
    </location>
</feature>
<feature type="compositionally biased region" description="Polar residues" evidence="1">
    <location>
        <begin position="645"/>
        <end position="669"/>
    </location>
</feature>
<feature type="region of interest" description="Disordered" evidence="1">
    <location>
        <begin position="539"/>
        <end position="567"/>
    </location>
</feature>
<feature type="region of interest" description="Disordered" evidence="1">
    <location>
        <begin position="493"/>
        <end position="513"/>
    </location>
</feature>
<reference evidence="3 4" key="1">
    <citation type="journal article" date="2014" name="Proc. Natl. Acad. Sci. U.S.A.">
        <title>Trajectory and genomic determinants of fungal-pathogen speciation and host adaptation.</title>
        <authorList>
            <person name="Hu X."/>
            <person name="Xiao G."/>
            <person name="Zheng P."/>
            <person name="Shang Y."/>
            <person name="Su Y."/>
            <person name="Zhang X."/>
            <person name="Liu X."/>
            <person name="Zhan S."/>
            <person name="St Leger R.J."/>
            <person name="Wang C."/>
        </authorList>
    </citation>
    <scope>NUCLEOTIDE SEQUENCE [LARGE SCALE GENOMIC DNA]</scope>
    <source>
        <strain evidence="3 4">ARSEF 1941</strain>
    </source>
</reference>
<gene>
    <name evidence="3" type="ORF">MAM_06377</name>
</gene>